<dbReference type="AlphaFoldDB" id="A0A0S4KKM6"/>
<sequence length="339" mass="38133">MTSHSALGGRGDAASLSQFERALYNQIDDMNYQIETLEEEVDAALNENDQVSASVAALRSMRDQLQEELDALAPLSTDAVETAKYEANEIKKTMLENELVHAEETLRIVAARIQDLVSQRMQRDADADNYAIVAARIQDLVSQRMQRDADADNYARRVMAMQKLINRPRGLGTTTSAAKELKQLEQENRNLHEQIIELRIATQRNEPSALNRTPQQKLTEAQHERDQLIVAARIQDLVSQRMQRDADADNYARRVMAMQKLINRPRGLGTTTSAAKELKQLEQENRNLHEQIIELRIATQRNDEPSALNRTPQQKLTEAQHGALGTQPHPSAEINGSAA</sequence>
<evidence type="ECO:0000313" key="3">
    <source>
        <dbReference type="EMBL" id="CUM57967.1"/>
    </source>
</evidence>
<evidence type="ECO:0000313" key="4">
    <source>
        <dbReference type="Proteomes" id="UP000051952"/>
    </source>
</evidence>
<gene>
    <name evidence="3" type="ORF">BSAL_48920</name>
</gene>
<evidence type="ECO:0000256" key="2">
    <source>
        <dbReference type="SAM" id="MobiDB-lite"/>
    </source>
</evidence>
<dbReference type="Proteomes" id="UP000051952">
    <property type="component" value="Unassembled WGS sequence"/>
</dbReference>
<feature type="compositionally biased region" description="Polar residues" evidence="2">
    <location>
        <begin position="308"/>
        <end position="317"/>
    </location>
</feature>
<protein>
    <submittedName>
        <fullName evidence="3">Uncharacterized protein</fullName>
    </submittedName>
</protein>
<keyword evidence="4" id="KW-1185">Reference proteome</keyword>
<evidence type="ECO:0000256" key="1">
    <source>
        <dbReference type="SAM" id="Coils"/>
    </source>
</evidence>
<accession>A0A0S4KKM6</accession>
<keyword evidence="1" id="KW-0175">Coiled coil</keyword>
<feature type="region of interest" description="Disordered" evidence="2">
    <location>
        <begin position="298"/>
        <end position="339"/>
    </location>
</feature>
<feature type="coiled-coil region" evidence="1">
    <location>
        <begin position="20"/>
        <end position="105"/>
    </location>
</feature>
<organism evidence="3 4">
    <name type="scientific">Bodo saltans</name>
    <name type="common">Flagellated protozoan</name>
    <dbReference type="NCBI Taxonomy" id="75058"/>
    <lineage>
        <taxon>Eukaryota</taxon>
        <taxon>Discoba</taxon>
        <taxon>Euglenozoa</taxon>
        <taxon>Kinetoplastea</taxon>
        <taxon>Metakinetoplastina</taxon>
        <taxon>Eubodonida</taxon>
        <taxon>Bodonidae</taxon>
        <taxon>Bodo</taxon>
    </lineage>
</organism>
<name>A0A0S4KKM6_BODSA</name>
<reference evidence="4" key="1">
    <citation type="submission" date="2015-09" db="EMBL/GenBank/DDBJ databases">
        <authorList>
            <consortium name="Pathogen Informatics"/>
        </authorList>
    </citation>
    <scope>NUCLEOTIDE SEQUENCE [LARGE SCALE GENOMIC DNA]</scope>
    <source>
        <strain evidence="4">Lake Konstanz</strain>
    </source>
</reference>
<dbReference type="VEuPathDB" id="TriTrypDB:BSAL_48920"/>
<dbReference type="EMBL" id="CYKH01002253">
    <property type="protein sequence ID" value="CUM57967.1"/>
    <property type="molecule type" value="Genomic_DNA"/>
</dbReference>
<feature type="coiled-coil region" evidence="1">
    <location>
        <begin position="174"/>
        <end position="204"/>
    </location>
</feature>
<proteinExistence type="predicted"/>